<dbReference type="Pfam" id="PF10601">
    <property type="entry name" value="zf-LITAF-like"/>
    <property type="match status" value="1"/>
</dbReference>
<keyword evidence="11" id="KW-1185">Reference proteome</keyword>
<keyword evidence="9" id="KW-1133">Transmembrane helix</keyword>
<evidence type="ECO:0000256" key="3">
    <source>
        <dbReference type="ARBA" id="ARBA00004630"/>
    </source>
</evidence>
<keyword evidence="9" id="KW-0812">Transmembrane</keyword>
<evidence type="ECO:0000313" key="11">
    <source>
        <dbReference type="Proteomes" id="UP000887560"/>
    </source>
</evidence>
<comment type="subcellular location">
    <subcellularLocation>
        <location evidence="2">Endosome membrane</location>
        <topology evidence="2">Peripheral membrane protein</topology>
    </subcellularLocation>
    <subcellularLocation>
        <location evidence="1">Late endosome membrane</location>
    </subcellularLocation>
    <subcellularLocation>
        <location evidence="3">Lysosome membrane</location>
        <topology evidence="3">Peripheral membrane protein</topology>
        <orientation evidence="3">Cytoplasmic side</orientation>
    </subcellularLocation>
</comment>
<feature type="domain" description="LITAF" evidence="10">
    <location>
        <begin position="74"/>
        <end position="161"/>
    </location>
</feature>
<evidence type="ECO:0000256" key="7">
    <source>
        <dbReference type="ARBA" id="ARBA00023136"/>
    </source>
</evidence>
<evidence type="ECO:0000256" key="2">
    <source>
        <dbReference type="ARBA" id="ARBA00004481"/>
    </source>
</evidence>
<feature type="transmembrane region" description="Helical" evidence="9">
    <location>
        <begin position="115"/>
        <end position="137"/>
    </location>
</feature>
<dbReference type="SMART" id="SM00714">
    <property type="entry name" value="LITAF"/>
    <property type="match status" value="1"/>
</dbReference>
<dbReference type="Proteomes" id="UP000887560">
    <property type="component" value="Unplaced"/>
</dbReference>
<keyword evidence="7 9" id="KW-0472">Membrane</keyword>
<evidence type="ECO:0000256" key="5">
    <source>
        <dbReference type="ARBA" id="ARBA00022723"/>
    </source>
</evidence>
<protein>
    <submittedName>
        <fullName evidence="12">LITAF domain-containing protein</fullName>
    </submittedName>
</protein>
<reference evidence="12" key="1">
    <citation type="submission" date="2022-11" db="UniProtKB">
        <authorList>
            <consortium name="WormBaseParasite"/>
        </authorList>
    </citation>
    <scope>IDENTIFICATION</scope>
</reference>
<feature type="compositionally biased region" description="Low complexity" evidence="8">
    <location>
        <begin position="23"/>
        <end position="76"/>
    </location>
</feature>
<dbReference type="PANTHER" id="PTHR23292">
    <property type="entry name" value="LIPOPOLYSACCHARIDE-INDUCED TUMOR NECROSIS FACTOR-ALPHA FACTOR"/>
    <property type="match status" value="1"/>
</dbReference>
<dbReference type="InterPro" id="IPR006629">
    <property type="entry name" value="LITAF"/>
</dbReference>
<feature type="region of interest" description="Disordered" evidence="8">
    <location>
        <begin position="1"/>
        <end position="76"/>
    </location>
</feature>
<dbReference type="InterPro" id="IPR037519">
    <property type="entry name" value="LITAF_fam"/>
</dbReference>
<dbReference type="GO" id="GO:0008270">
    <property type="term" value="F:zinc ion binding"/>
    <property type="evidence" value="ECO:0007669"/>
    <property type="project" value="TreeGrafter"/>
</dbReference>
<evidence type="ECO:0000256" key="4">
    <source>
        <dbReference type="ARBA" id="ARBA00005975"/>
    </source>
</evidence>
<evidence type="ECO:0000313" key="12">
    <source>
        <dbReference type="WBParaSite" id="scf7180000424120.g12352"/>
    </source>
</evidence>
<dbReference type="GO" id="GO:0005765">
    <property type="term" value="C:lysosomal membrane"/>
    <property type="evidence" value="ECO:0007669"/>
    <property type="project" value="UniProtKB-SubCell"/>
</dbReference>
<comment type="similarity">
    <text evidence="4">Belongs to the CDIP1/LITAF family.</text>
</comment>
<evidence type="ECO:0000256" key="8">
    <source>
        <dbReference type="SAM" id="MobiDB-lite"/>
    </source>
</evidence>
<dbReference type="PROSITE" id="PS51837">
    <property type="entry name" value="LITAF"/>
    <property type="match status" value="1"/>
</dbReference>
<accession>A0A915PCZ4</accession>
<evidence type="ECO:0000256" key="9">
    <source>
        <dbReference type="SAM" id="Phobius"/>
    </source>
</evidence>
<evidence type="ECO:0000259" key="10">
    <source>
        <dbReference type="PROSITE" id="PS51837"/>
    </source>
</evidence>
<evidence type="ECO:0000256" key="6">
    <source>
        <dbReference type="ARBA" id="ARBA00022833"/>
    </source>
</evidence>
<proteinExistence type="inferred from homology"/>
<keyword evidence="6" id="KW-0862">Zinc</keyword>
<organism evidence="11 12">
    <name type="scientific">Meloidogyne floridensis</name>
    <dbReference type="NCBI Taxonomy" id="298350"/>
    <lineage>
        <taxon>Eukaryota</taxon>
        <taxon>Metazoa</taxon>
        <taxon>Ecdysozoa</taxon>
        <taxon>Nematoda</taxon>
        <taxon>Chromadorea</taxon>
        <taxon>Rhabditida</taxon>
        <taxon>Tylenchina</taxon>
        <taxon>Tylenchomorpha</taxon>
        <taxon>Tylenchoidea</taxon>
        <taxon>Meloidogynidae</taxon>
        <taxon>Meloidogyninae</taxon>
        <taxon>Meloidogyne</taxon>
    </lineage>
</organism>
<dbReference type="GO" id="GO:0031902">
    <property type="term" value="C:late endosome membrane"/>
    <property type="evidence" value="ECO:0007669"/>
    <property type="project" value="UniProtKB-SubCell"/>
</dbReference>
<sequence>MSIQHQQQPTSPFNIPEPPPPYSSSSVPEQQIFTTTQSSSPTSSSNFPPSSNNQNNNNNKYTNIPFNQQQQQIPQNINPPPPFHLLPPGGPHEVTLECFNCKQTIRTRVINRPGLLSWLICGALALFGCWPCCVLPFCMQSCQDTEHWCPNCNAFIGKYSRI</sequence>
<dbReference type="AlphaFoldDB" id="A0A915PCZ4"/>
<name>A0A915PCZ4_9BILA</name>
<evidence type="ECO:0000256" key="1">
    <source>
        <dbReference type="ARBA" id="ARBA00004414"/>
    </source>
</evidence>
<keyword evidence="5" id="KW-0479">Metal-binding</keyword>
<dbReference type="WBParaSite" id="scf7180000424120.g12352">
    <property type="protein sequence ID" value="scf7180000424120.g12352"/>
    <property type="gene ID" value="scf7180000424120.g12352"/>
</dbReference>
<dbReference type="PANTHER" id="PTHR23292:SF6">
    <property type="entry name" value="FI16602P1-RELATED"/>
    <property type="match status" value="1"/>
</dbReference>